<dbReference type="EMBL" id="FR823388">
    <property type="protein sequence ID" value="CBZ52416.1"/>
    <property type="molecule type" value="Genomic_DNA"/>
</dbReference>
<dbReference type="InterPro" id="IPR052240">
    <property type="entry name" value="SAP_domain_ribonucleoprotein"/>
</dbReference>
<proteinExistence type="inferred from homology"/>
<dbReference type="Proteomes" id="UP000007494">
    <property type="component" value="Chromosome VIIa"/>
</dbReference>
<keyword evidence="1" id="KW-0597">Phosphoprotein</keyword>
<feature type="compositionally biased region" description="Basic and acidic residues" evidence="3">
    <location>
        <begin position="165"/>
        <end position="177"/>
    </location>
</feature>
<name>F0VFC2_NEOCL</name>
<protein>
    <submittedName>
        <fullName evidence="6">Mitochondrial carrier domain-containing protein,putative</fullName>
    </submittedName>
    <submittedName>
        <fullName evidence="5">Putative mitochondrial carrier domain-containing protein</fullName>
    </submittedName>
</protein>
<evidence type="ECO:0000313" key="5">
    <source>
        <dbReference type="EMBL" id="CBZ52416.1"/>
    </source>
</evidence>
<dbReference type="EMBL" id="LN714481">
    <property type="protein sequence ID" value="CEL66388.1"/>
    <property type="molecule type" value="Genomic_DNA"/>
</dbReference>
<dbReference type="InParanoid" id="F0VFC2"/>
<comment type="similarity">
    <text evidence="2">Belongs to the SAP domain-containing ribonucleoprotein family.</text>
</comment>
<reference evidence="5" key="2">
    <citation type="submission" date="2011-03" db="EMBL/GenBank/DDBJ databases">
        <title>Comparative genomics and transcriptomics of Neospora caninum and Toxoplasma gondii.</title>
        <authorList>
            <person name="Reid A.J."/>
            <person name="Sohal A."/>
            <person name="Harris D."/>
            <person name="Quail M."/>
            <person name="Sanders M."/>
            <person name="Berriman M."/>
            <person name="Wastling J.M."/>
            <person name="Pain A."/>
        </authorList>
    </citation>
    <scope>NUCLEOTIDE SEQUENCE</scope>
    <source>
        <strain evidence="5">Liverpool</strain>
    </source>
</reference>
<evidence type="ECO:0000256" key="1">
    <source>
        <dbReference type="ARBA" id="ARBA00022553"/>
    </source>
</evidence>
<dbReference type="OrthoDB" id="445357at2759"/>
<evidence type="ECO:0000313" key="6">
    <source>
        <dbReference type="EMBL" id="CEL66388.1"/>
    </source>
</evidence>
<dbReference type="InterPro" id="IPR003034">
    <property type="entry name" value="SAP_dom"/>
</dbReference>
<dbReference type="SMART" id="SM00513">
    <property type="entry name" value="SAP"/>
    <property type="match status" value="1"/>
</dbReference>
<feature type="domain" description="SAP" evidence="4">
    <location>
        <begin position="18"/>
        <end position="52"/>
    </location>
</feature>
<organism evidence="5 7">
    <name type="scientific">Neospora caninum (strain Liverpool)</name>
    <dbReference type="NCBI Taxonomy" id="572307"/>
    <lineage>
        <taxon>Eukaryota</taxon>
        <taxon>Sar</taxon>
        <taxon>Alveolata</taxon>
        <taxon>Apicomplexa</taxon>
        <taxon>Conoidasida</taxon>
        <taxon>Coccidia</taxon>
        <taxon>Eucoccidiorida</taxon>
        <taxon>Eimeriorina</taxon>
        <taxon>Sarcocystidae</taxon>
        <taxon>Neospora</taxon>
    </lineage>
</organism>
<feature type="compositionally biased region" description="Low complexity" evidence="3">
    <location>
        <begin position="262"/>
        <end position="271"/>
    </location>
</feature>
<dbReference type="GO" id="GO:0016973">
    <property type="term" value="P:poly(A)+ mRNA export from nucleus"/>
    <property type="evidence" value="ECO:0007669"/>
    <property type="project" value="TreeGrafter"/>
</dbReference>
<keyword evidence="7" id="KW-1185">Reference proteome</keyword>
<dbReference type="GeneID" id="13444418"/>
<evidence type="ECO:0000259" key="4">
    <source>
        <dbReference type="PROSITE" id="PS50800"/>
    </source>
</evidence>
<evidence type="ECO:0000313" key="7">
    <source>
        <dbReference type="Proteomes" id="UP000007494"/>
    </source>
</evidence>
<evidence type="ECO:0000256" key="3">
    <source>
        <dbReference type="SAM" id="MobiDB-lite"/>
    </source>
</evidence>
<dbReference type="SUPFAM" id="SSF68906">
    <property type="entry name" value="SAP domain"/>
    <property type="match status" value="1"/>
</dbReference>
<dbReference type="eggNOG" id="ENOG502SCI5">
    <property type="taxonomic scope" value="Eukaryota"/>
</dbReference>
<dbReference type="PANTHER" id="PTHR46551">
    <property type="entry name" value="SAP DOMAIN-CONTAINING RIBONUCLEOPROTEIN"/>
    <property type="match status" value="1"/>
</dbReference>
<dbReference type="InterPro" id="IPR036361">
    <property type="entry name" value="SAP_dom_sf"/>
</dbReference>
<dbReference type="OMA" id="MTEDNIQ"/>
<feature type="compositionally biased region" description="Basic and acidic residues" evidence="3">
    <location>
        <begin position="188"/>
        <end position="197"/>
    </location>
</feature>
<dbReference type="PANTHER" id="PTHR46551:SF1">
    <property type="entry name" value="SAP DOMAIN-CONTAINING RIBONUCLEOPROTEIN"/>
    <property type="match status" value="1"/>
</dbReference>
<dbReference type="Gene3D" id="1.10.720.30">
    <property type="entry name" value="SAP domain"/>
    <property type="match status" value="1"/>
</dbReference>
<reference evidence="6" key="4">
    <citation type="journal article" date="2015" name="PLoS ONE">
        <title>Comprehensive Evaluation of Toxoplasma gondii VEG and Neospora caninum LIV Genomes with Tachyzoite Stage Transcriptome and Proteome Defines Novel Transcript Features.</title>
        <authorList>
            <person name="Ramaprasad A."/>
            <person name="Mourier T."/>
            <person name="Naeem R."/>
            <person name="Malas T.B."/>
            <person name="Moussa E."/>
            <person name="Panigrahi A."/>
            <person name="Vermont S.J."/>
            <person name="Otto T.D."/>
            <person name="Wastling J."/>
            <person name="Pain A."/>
        </authorList>
    </citation>
    <scope>NUCLEOTIDE SEQUENCE</scope>
    <source>
        <strain evidence="6">Liverpool</strain>
    </source>
</reference>
<gene>
    <name evidence="6" type="ORF">BN1204_022050</name>
    <name evidence="5" type="ORF">NCLIV_022050</name>
</gene>
<feature type="compositionally biased region" description="Low complexity" evidence="3">
    <location>
        <begin position="126"/>
        <end position="143"/>
    </location>
</feature>
<reference evidence="7" key="3">
    <citation type="journal article" date="2012" name="PLoS Pathog.">
        <title>Comparative genomics of the apicomplexan parasites Toxoplasma gondii and Neospora caninum: Coccidia differing in host range and transmission strategy.</title>
        <authorList>
            <person name="Reid A.J."/>
            <person name="Vermont S.J."/>
            <person name="Cotton J.A."/>
            <person name="Harris D."/>
            <person name="Hill-Cawthorne G.A."/>
            <person name="Konen-Waisman S."/>
            <person name="Latham S.M."/>
            <person name="Mourier T."/>
            <person name="Norton R."/>
            <person name="Quail M.A."/>
            <person name="Sanders M."/>
            <person name="Shanmugam D."/>
            <person name="Sohal A."/>
            <person name="Wasmuth J.D."/>
            <person name="Brunk B."/>
            <person name="Grigg M.E."/>
            <person name="Howard J.C."/>
            <person name="Parkinson J."/>
            <person name="Roos D.S."/>
            <person name="Trees A.J."/>
            <person name="Berriman M."/>
            <person name="Pain A."/>
            <person name="Wastling J.M."/>
        </authorList>
    </citation>
    <scope>NUCLEOTIDE SEQUENCE [LARGE SCALE GENOMIC DNA]</scope>
    <source>
        <strain evidence="7">Liverpool</strain>
    </source>
</reference>
<accession>F0VFC2</accession>
<dbReference type="Pfam" id="PF02037">
    <property type="entry name" value="SAP"/>
    <property type="match status" value="1"/>
</dbReference>
<evidence type="ECO:0000256" key="2">
    <source>
        <dbReference type="ARBA" id="ARBA00046328"/>
    </source>
</evidence>
<dbReference type="VEuPathDB" id="ToxoDB:NCLIV_022050"/>
<dbReference type="AlphaFoldDB" id="F0VFC2"/>
<sequence>MPTSAEGSAATQPGAAAYASMKVPELKDLLSQRGLPTTGKKTDLVDRLLQADASAEKDTLAESSLLSSAPLLEADAHAAGELELDASFAAKEGAFLEGLPAETGSPALNLDSSASSAKSPAFTLPAGTGAAEKAAAQSRASAAIKITQSMTEEERRALRKAKFGTKTDDEKKLDRARRFGLSVPELEEEKKRLRAERFGSAPAAKTSSIESLPVDKLEEERRRKRAERFGIVSEEDKKRKRAERFGVTTEEEKLAKRLQRFSSPTSGSASSPAPPVKVTGA</sequence>
<dbReference type="PROSITE" id="PS50800">
    <property type="entry name" value="SAP"/>
    <property type="match status" value="1"/>
</dbReference>
<reference evidence="5" key="1">
    <citation type="submission" date="2011-02" db="EMBL/GenBank/DDBJ databases">
        <authorList>
            <person name="Aslett M."/>
        </authorList>
    </citation>
    <scope>NUCLEOTIDE SEQUENCE</scope>
    <source>
        <strain evidence="5">Liverpool</strain>
    </source>
</reference>
<feature type="region of interest" description="Disordered" evidence="3">
    <location>
        <begin position="99"/>
        <end position="281"/>
    </location>
</feature>
<dbReference type="GO" id="GO:0005634">
    <property type="term" value="C:nucleus"/>
    <property type="evidence" value="ECO:0007669"/>
    <property type="project" value="TreeGrafter"/>
</dbReference>
<dbReference type="RefSeq" id="XP_003882448.1">
    <property type="nucleotide sequence ID" value="XM_003882399.1"/>
</dbReference>